<feature type="non-terminal residue" evidence="3">
    <location>
        <position position="149"/>
    </location>
</feature>
<dbReference type="Proteomes" id="UP000308267">
    <property type="component" value="Unassembled WGS sequence"/>
</dbReference>
<comment type="caution">
    <text evidence="3">The sequence shown here is derived from an EMBL/GenBank/DDBJ whole genome shotgun (WGS) entry which is preliminary data.</text>
</comment>
<dbReference type="OrthoDB" id="43654at2759"/>
<evidence type="ECO:0008006" key="5">
    <source>
        <dbReference type="Google" id="ProtNLM"/>
    </source>
</evidence>
<reference evidence="3 4" key="1">
    <citation type="journal article" date="2019" name="BMC Genomics">
        <title>New insights from Opisthorchis felineus genome: update on genomics of the epidemiologically important liver flukes.</title>
        <authorList>
            <person name="Ershov N.I."/>
            <person name="Mordvinov V.A."/>
            <person name="Prokhortchouk E.B."/>
            <person name="Pakharukova M.Y."/>
            <person name="Gunbin K.V."/>
            <person name="Ustyantsev K."/>
            <person name="Genaev M.A."/>
            <person name="Blinov A.G."/>
            <person name="Mazur A."/>
            <person name="Boulygina E."/>
            <person name="Tsygankova S."/>
            <person name="Khrameeva E."/>
            <person name="Chekanov N."/>
            <person name="Fan G."/>
            <person name="Xiao A."/>
            <person name="Zhang H."/>
            <person name="Xu X."/>
            <person name="Yang H."/>
            <person name="Solovyev V."/>
            <person name="Lee S.M."/>
            <person name="Liu X."/>
            <person name="Afonnikov D.A."/>
            <person name="Skryabin K.G."/>
        </authorList>
    </citation>
    <scope>NUCLEOTIDE SEQUENCE [LARGE SCALE GENOMIC DNA]</scope>
    <source>
        <strain evidence="3">AK-0245</strain>
        <tissue evidence="3">Whole organism</tissue>
    </source>
</reference>
<feature type="region of interest" description="Disordered" evidence="1">
    <location>
        <begin position="72"/>
        <end position="149"/>
    </location>
</feature>
<dbReference type="EMBL" id="SJOL01003728">
    <property type="protein sequence ID" value="TGZ72408.1"/>
    <property type="molecule type" value="Genomic_DNA"/>
</dbReference>
<dbReference type="AlphaFoldDB" id="A0A4S2MDI6"/>
<protein>
    <recommendedName>
        <fullName evidence="5">SXP/RAL-2 family protein Ani s 5-like cation-binding domain-containing protein</fullName>
    </recommendedName>
</protein>
<evidence type="ECO:0000256" key="2">
    <source>
        <dbReference type="SAM" id="SignalP"/>
    </source>
</evidence>
<name>A0A4S2MDI6_OPIFE</name>
<proteinExistence type="predicted"/>
<keyword evidence="4" id="KW-1185">Reference proteome</keyword>
<feature type="compositionally biased region" description="Polar residues" evidence="1">
    <location>
        <begin position="117"/>
        <end position="126"/>
    </location>
</feature>
<evidence type="ECO:0000313" key="3">
    <source>
        <dbReference type="EMBL" id="TGZ72408.1"/>
    </source>
</evidence>
<organism evidence="3 4">
    <name type="scientific">Opisthorchis felineus</name>
    <dbReference type="NCBI Taxonomy" id="147828"/>
    <lineage>
        <taxon>Eukaryota</taxon>
        <taxon>Metazoa</taxon>
        <taxon>Spiralia</taxon>
        <taxon>Lophotrochozoa</taxon>
        <taxon>Platyhelminthes</taxon>
        <taxon>Trematoda</taxon>
        <taxon>Digenea</taxon>
        <taxon>Opisthorchiida</taxon>
        <taxon>Opisthorchiata</taxon>
        <taxon>Opisthorchiidae</taxon>
        <taxon>Opisthorchis</taxon>
    </lineage>
</organism>
<keyword evidence="2" id="KW-0732">Signal</keyword>
<accession>A0A4S2MDI6</accession>
<gene>
    <name evidence="3" type="ORF">CRM22_002107</name>
</gene>
<sequence>MFLWRGLQCVCLALVICCGKRAVIAQSEDEQEFQQINMDMHEISKQYNKITTLAKEAFEADRNLRHVQRLSERVNRLRNRPQWTQRTTSEEHQQNQYQPAEIRYDYPVPQKSPYQIRPQNQQTGPQSPKHVSPEPKDNKYSFSDPLSGK</sequence>
<evidence type="ECO:0000313" key="4">
    <source>
        <dbReference type="Proteomes" id="UP000308267"/>
    </source>
</evidence>
<evidence type="ECO:0000256" key="1">
    <source>
        <dbReference type="SAM" id="MobiDB-lite"/>
    </source>
</evidence>
<feature type="chain" id="PRO_5020880463" description="SXP/RAL-2 family protein Ani s 5-like cation-binding domain-containing protein" evidence="2">
    <location>
        <begin position="26"/>
        <end position="149"/>
    </location>
</feature>
<feature type="signal peptide" evidence="2">
    <location>
        <begin position="1"/>
        <end position="25"/>
    </location>
</feature>